<dbReference type="GeneID" id="98916082"/>
<keyword evidence="3" id="KW-1185">Reference proteome</keyword>
<evidence type="ECO:0000313" key="2">
    <source>
        <dbReference type="EMBL" id="TCV95328.1"/>
    </source>
</evidence>
<evidence type="ECO:0000313" key="3">
    <source>
        <dbReference type="Proteomes" id="UP000295515"/>
    </source>
</evidence>
<accession>A0A4R3YU98</accession>
<feature type="domain" description="DUF5714" evidence="1">
    <location>
        <begin position="8"/>
        <end position="181"/>
    </location>
</feature>
<name>A0A4R3YU98_9FIRM</name>
<comment type="caution">
    <text evidence="2">The sequence shown here is derived from an EMBL/GenBank/DDBJ whole genome shotgun (WGS) entry which is preliminary data.</text>
</comment>
<gene>
    <name evidence="2" type="ORF">EDD60_11847</name>
</gene>
<proteinExistence type="predicted"/>
<evidence type="ECO:0000259" key="1">
    <source>
        <dbReference type="Pfam" id="PF18978"/>
    </source>
</evidence>
<organism evidence="2 3">
    <name type="scientific">Longibaculum muris</name>
    <dbReference type="NCBI Taxonomy" id="1796628"/>
    <lineage>
        <taxon>Bacteria</taxon>
        <taxon>Bacillati</taxon>
        <taxon>Bacillota</taxon>
        <taxon>Erysipelotrichia</taxon>
        <taxon>Erysipelotrichales</taxon>
        <taxon>Coprobacillaceae</taxon>
        <taxon>Longibaculum</taxon>
    </lineage>
</organism>
<dbReference type="InterPro" id="IPR043768">
    <property type="entry name" value="DUF5714"/>
</dbReference>
<dbReference type="Pfam" id="PF18978">
    <property type="entry name" value="DUF5714"/>
    <property type="match status" value="1"/>
</dbReference>
<reference evidence="2 3" key="1">
    <citation type="submission" date="2019-03" db="EMBL/GenBank/DDBJ databases">
        <title>Genomic Encyclopedia of Type Strains, Phase IV (KMG-IV): sequencing the most valuable type-strain genomes for metagenomic binning, comparative biology and taxonomic classification.</title>
        <authorList>
            <person name="Goeker M."/>
        </authorList>
    </citation>
    <scope>NUCLEOTIDE SEQUENCE [LARGE SCALE GENOMIC DNA]</scope>
    <source>
        <strain evidence="2 3">DSM 29487</strain>
    </source>
</reference>
<dbReference type="Proteomes" id="UP000295515">
    <property type="component" value="Unassembled WGS sequence"/>
</dbReference>
<dbReference type="AlphaFoldDB" id="A0A4R3YU98"/>
<sequence>MDEKLMMIKALCLKETSKDPIEIAVKMMKNEMIHMHGPEHHILDGSALLTAIHNVEPSFDLATALDELANRGLKMPGATCGQWGICGSASSIGAALAIIHDTGPLSNNEYYKDNMRLTSQALSHIGEIGGPRCCKRNAFLSLQTAIAFVKDKYGIELASHQVECEFSHRNKQCIKERCPFHKK</sequence>
<protein>
    <recommendedName>
        <fullName evidence="1">DUF5714 domain-containing protein</fullName>
    </recommendedName>
</protein>
<dbReference type="EMBL" id="SMCQ01000018">
    <property type="protein sequence ID" value="TCV95328.1"/>
    <property type="molecule type" value="Genomic_DNA"/>
</dbReference>
<dbReference type="RefSeq" id="WP_066444292.1">
    <property type="nucleotide sequence ID" value="NZ_JANKBF010000016.1"/>
</dbReference>